<dbReference type="PANTHER" id="PTHR46093">
    <property type="entry name" value="ACYL-COA-BINDING DOMAIN-CONTAINING PROTEIN 5"/>
    <property type="match status" value="1"/>
</dbReference>
<accession>A0AAW0F8E5</accession>
<sequence>MVQSEASRSGARGDDVALPFGWLRGSDAYLGLRFTPLARHPPCGCGQSIVCYRDRYLVLFGGGSLDYCGSDAYVYDMRQRRWSLQPAENRYMIASRLWHSAIVYGDSMIVYGGQNLWSPFFYNEVLELNLATWRWTVRAHAPEPPHGPGARILHNCHVFGSRMYVLMGTPMGQMGDALWYLDLTSDEWHPLRPTIVGGSGAAGEVATVPALYGCSTAVSGDRIYIFGGRQCSDNNSEATPWVYTNSLYEYNTTQNTWRTLTVQPSLQRPAARYAAAMVVHGGCLYLFGGDANQSGSARYFCDLWCLRLSRETLSWHPVHVAGPVRPSVRSGCAYVYARAALVLFGGELPSIDGTTIGDYTNDFLFLPLGCSCGLALGDNAARWLSTSLGTTSLRQRGRVLPSGAQHLLRAYMPSL</sequence>
<comment type="caution">
    <text evidence="3">The sequence shown here is derived from an EMBL/GenBank/DDBJ whole genome shotgun (WGS) entry which is preliminary data.</text>
</comment>
<dbReference type="InterPro" id="IPR015915">
    <property type="entry name" value="Kelch-typ_b-propeller"/>
</dbReference>
<proteinExistence type="predicted"/>
<keyword evidence="2" id="KW-0677">Repeat</keyword>
<dbReference type="Pfam" id="PF24681">
    <property type="entry name" value="Kelch_KLHDC2_KLHL20_DRC7"/>
    <property type="match status" value="2"/>
</dbReference>
<evidence type="ECO:0000313" key="4">
    <source>
        <dbReference type="Proteomes" id="UP001430356"/>
    </source>
</evidence>
<evidence type="ECO:0000256" key="1">
    <source>
        <dbReference type="ARBA" id="ARBA00022441"/>
    </source>
</evidence>
<reference evidence="3 4" key="1">
    <citation type="journal article" date="2021" name="MBio">
        <title>A New Model Trypanosomatid, Novymonas esmeraldas: Genomic Perception of Its 'Candidatus Pandoraea novymonadis' Endosymbiont.</title>
        <authorList>
            <person name="Zakharova A."/>
            <person name="Saura A."/>
            <person name="Butenko A."/>
            <person name="Podesvova L."/>
            <person name="Warmusova S."/>
            <person name="Kostygov A.Y."/>
            <person name="Nenarokova A."/>
            <person name="Lukes J."/>
            <person name="Opperdoes F.R."/>
            <person name="Yurchenko V."/>
        </authorList>
    </citation>
    <scope>NUCLEOTIDE SEQUENCE [LARGE SCALE GENOMIC DNA]</scope>
    <source>
        <strain evidence="3 4">E262AT.01</strain>
    </source>
</reference>
<dbReference type="AlphaFoldDB" id="A0AAW0F8E5"/>
<gene>
    <name evidence="3" type="ORF">NESM_000291200</name>
</gene>
<dbReference type="Proteomes" id="UP001430356">
    <property type="component" value="Unassembled WGS sequence"/>
</dbReference>
<dbReference type="SUPFAM" id="SSF50965">
    <property type="entry name" value="Galactose oxidase, central domain"/>
    <property type="match status" value="1"/>
</dbReference>
<evidence type="ECO:0000256" key="2">
    <source>
        <dbReference type="ARBA" id="ARBA00022737"/>
    </source>
</evidence>
<dbReference type="InterPro" id="IPR011043">
    <property type="entry name" value="Gal_Oxase/kelch_b-propeller"/>
</dbReference>
<dbReference type="Gene3D" id="2.120.10.80">
    <property type="entry name" value="Kelch-type beta propeller"/>
    <property type="match status" value="2"/>
</dbReference>
<organism evidence="3 4">
    <name type="scientific">Novymonas esmeraldas</name>
    <dbReference type="NCBI Taxonomy" id="1808958"/>
    <lineage>
        <taxon>Eukaryota</taxon>
        <taxon>Discoba</taxon>
        <taxon>Euglenozoa</taxon>
        <taxon>Kinetoplastea</taxon>
        <taxon>Metakinetoplastina</taxon>
        <taxon>Trypanosomatida</taxon>
        <taxon>Trypanosomatidae</taxon>
        <taxon>Novymonas</taxon>
    </lineage>
</organism>
<protein>
    <submittedName>
        <fullName evidence="3">Kelch domain-containing protein</fullName>
    </submittedName>
</protein>
<dbReference type="EMBL" id="JAECZO010000026">
    <property type="protein sequence ID" value="KAK7202209.1"/>
    <property type="molecule type" value="Genomic_DNA"/>
</dbReference>
<keyword evidence="4" id="KW-1185">Reference proteome</keyword>
<evidence type="ECO:0000313" key="3">
    <source>
        <dbReference type="EMBL" id="KAK7202209.1"/>
    </source>
</evidence>
<keyword evidence="1" id="KW-0880">Kelch repeat</keyword>
<dbReference type="PANTHER" id="PTHR46093:SF18">
    <property type="entry name" value="FIBRONECTIN TYPE-III DOMAIN-CONTAINING PROTEIN"/>
    <property type="match status" value="1"/>
</dbReference>
<name>A0AAW0F8E5_9TRYP</name>